<evidence type="ECO:0000256" key="1">
    <source>
        <dbReference type="ARBA" id="ARBA00004418"/>
    </source>
</evidence>
<keyword evidence="3" id="KW-0574">Periplasm</keyword>
<dbReference type="InterPro" id="IPR031680">
    <property type="entry name" value="Hepar_II_III_N"/>
</dbReference>
<dbReference type="Pfam" id="PF16889">
    <property type="entry name" value="Hepar_II_III_N"/>
    <property type="match status" value="1"/>
</dbReference>
<proteinExistence type="predicted"/>
<gene>
    <name evidence="7" type="ORF">V8G56_02100</name>
</gene>
<dbReference type="Gene3D" id="1.50.10.100">
    <property type="entry name" value="Chondroitin AC/alginate lyase"/>
    <property type="match status" value="1"/>
</dbReference>
<dbReference type="PANTHER" id="PTHR39210:SF1">
    <property type="entry name" value="HEPARIN-SULFATE LYASE"/>
    <property type="match status" value="1"/>
</dbReference>
<dbReference type="Gene3D" id="2.70.98.70">
    <property type="match status" value="1"/>
</dbReference>
<evidence type="ECO:0000256" key="2">
    <source>
        <dbReference type="ARBA" id="ARBA00022729"/>
    </source>
</evidence>
<evidence type="ECO:0000313" key="7">
    <source>
        <dbReference type="EMBL" id="MFH6767513.1"/>
    </source>
</evidence>
<dbReference type="GO" id="GO:0016829">
    <property type="term" value="F:lyase activity"/>
    <property type="evidence" value="ECO:0007669"/>
    <property type="project" value="UniProtKB-KW"/>
</dbReference>
<keyword evidence="8" id="KW-1185">Reference proteome</keyword>
<dbReference type="Proteomes" id="UP001610104">
    <property type="component" value="Unassembled WGS sequence"/>
</dbReference>
<dbReference type="InterPro" id="IPR012480">
    <property type="entry name" value="Hepar_II_III_C"/>
</dbReference>
<sequence length="731" mass="86161">MSYSKFNIYNKKTTVFLIVLLVIGHVFSQENKLSVENIFDKLNLESPDLREVNDSNKENRKKALIQLLKFYRQKGDVYKQVSQEDIQFLQNKYSDDIKRSIQIADEVRNKYFLFREEWDMERTNIPYQFKNDIDWGLNPFGDPEWTYMLNRHKYWIHLGKAYFFTGNEIYAKTFVQQLTHWIDNNSLPSLEDNYKESAAWRRIEAGIRCENWIKSYEFIKHSKYVTPDFLEKFLNALFLHGEYINNTFSNFSLTSNWGVLEYHGLFNLSVFLEDFKIASTWQRNAVDRLTRCVELQVLEDGTHWEHSPMYHNEVMHCLLNVNLLAQRKNIHLTKPIVQKTKDMVYANIEWQKPNYHQPLLGDSDDTDTRGLLSFASFIFEDSVMKSRAHQELDFENYLILGKNLAEIYRNKNSESPSFLSYYQENSGDFYMRTSWEEDASHASLHLRKLSAGHAHDDLLSFTIFANNRDYLVDNGRYSYVDNQWRKLFKSSQSHNTLGVDNLPNSILKDAWRSEYEAWSEGIYTKSHNLFDYGEAENNGYNRLEDPVIIKRRMLFLKPNVWLLFDSFSAKETHEYSQYFNFPNDKVQIIGQTIVTTYDSKNLKIQPIKEVEYKLNDVWYSPEYNLKLPSKQVEFIKTSKGFTSMITLLYFPEKGGLTYTKIPVYNREGELLEDKDVEAVHILLDNKEYIALVAYNSPSIANHFFAVDGTLVHGEVVLIEKSNGEIKVNIIK</sequence>
<feature type="domain" description="Heparinase II/III-like C-terminal" evidence="5">
    <location>
        <begin position="450"/>
        <end position="632"/>
    </location>
</feature>
<comment type="subcellular location">
    <subcellularLocation>
        <location evidence="1">Periplasm</location>
    </subcellularLocation>
</comment>
<feature type="domain" description="Heparin-sulfate lyase N-terminal" evidence="6">
    <location>
        <begin position="38"/>
        <end position="368"/>
    </location>
</feature>
<reference evidence="7 8" key="1">
    <citation type="submission" date="2024-02" db="EMBL/GenBank/DDBJ databases">
        <title>A Gaetbulibacter species isolated from tidal flats and genomic insights of their niches.</title>
        <authorList>
            <person name="Ye Y."/>
        </authorList>
    </citation>
    <scope>NUCLEOTIDE SEQUENCE [LARGE SCALE GENOMIC DNA]</scope>
    <source>
        <strain evidence="7 8">KEM-8</strain>
    </source>
</reference>
<evidence type="ECO:0000313" key="8">
    <source>
        <dbReference type="Proteomes" id="UP001610104"/>
    </source>
</evidence>
<dbReference type="PANTHER" id="PTHR39210">
    <property type="entry name" value="HEPARIN-SULFATE LYASE"/>
    <property type="match status" value="1"/>
</dbReference>
<dbReference type="RefSeq" id="WP_395436810.1">
    <property type="nucleotide sequence ID" value="NZ_JBAWKC010000001.1"/>
</dbReference>
<dbReference type="EMBL" id="JBAWKC010000001">
    <property type="protein sequence ID" value="MFH6767513.1"/>
    <property type="molecule type" value="Genomic_DNA"/>
</dbReference>
<evidence type="ECO:0000259" key="5">
    <source>
        <dbReference type="Pfam" id="PF07940"/>
    </source>
</evidence>
<accession>A0ABW7MMC8</accession>
<keyword evidence="4 7" id="KW-0456">Lyase</keyword>
<keyword evidence="2" id="KW-0732">Signal</keyword>
<dbReference type="InterPro" id="IPR008929">
    <property type="entry name" value="Chondroitin_lyas"/>
</dbReference>
<evidence type="ECO:0000256" key="4">
    <source>
        <dbReference type="ARBA" id="ARBA00023239"/>
    </source>
</evidence>
<name>A0ABW7MMC8_9FLAO</name>
<dbReference type="Pfam" id="PF07940">
    <property type="entry name" value="Hepar_II_III_C"/>
    <property type="match status" value="1"/>
</dbReference>
<dbReference type="SUPFAM" id="SSF48230">
    <property type="entry name" value="Chondroitin AC/alginate lyase"/>
    <property type="match status" value="1"/>
</dbReference>
<organism evidence="7 8">
    <name type="scientific">Gaetbulibacter aquiaggeris</name>
    <dbReference type="NCBI Taxonomy" id="1735373"/>
    <lineage>
        <taxon>Bacteria</taxon>
        <taxon>Pseudomonadati</taxon>
        <taxon>Bacteroidota</taxon>
        <taxon>Flavobacteriia</taxon>
        <taxon>Flavobacteriales</taxon>
        <taxon>Flavobacteriaceae</taxon>
        <taxon>Gaetbulibacter</taxon>
    </lineage>
</organism>
<comment type="caution">
    <text evidence="7">The sequence shown here is derived from an EMBL/GenBank/DDBJ whole genome shotgun (WGS) entry which is preliminary data.</text>
</comment>
<evidence type="ECO:0000256" key="3">
    <source>
        <dbReference type="ARBA" id="ARBA00022764"/>
    </source>
</evidence>
<protein>
    <submittedName>
        <fullName evidence="7">Alginate lyase family protein</fullName>
    </submittedName>
</protein>
<evidence type="ECO:0000259" key="6">
    <source>
        <dbReference type="Pfam" id="PF16889"/>
    </source>
</evidence>